<gene>
    <name evidence="2" type="ORF">J437_LFUL005771</name>
</gene>
<sequence>MSNAITELLKRNFDEIDRSGFDSFVKRNNFDEIDRYGFDGFVRKRRSGEPSSTGEVPISREQQ</sequence>
<evidence type="ECO:0000313" key="3">
    <source>
        <dbReference type="Proteomes" id="UP000792457"/>
    </source>
</evidence>
<comment type="caution">
    <text evidence="2">The sequence shown here is derived from an EMBL/GenBank/DDBJ whole genome shotgun (WGS) entry which is preliminary data.</text>
</comment>
<feature type="region of interest" description="Disordered" evidence="1">
    <location>
        <begin position="44"/>
        <end position="63"/>
    </location>
</feature>
<proteinExistence type="predicted"/>
<protein>
    <submittedName>
        <fullName evidence="2">Uncharacterized protein</fullName>
    </submittedName>
</protein>
<dbReference type="Proteomes" id="UP000792457">
    <property type="component" value="Unassembled WGS sequence"/>
</dbReference>
<name>A0A8K0NX63_LADFU</name>
<organism evidence="2 3">
    <name type="scientific">Ladona fulva</name>
    <name type="common">Scarce chaser dragonfly</name>
    <name type="synonym">Libellula fulva</name>
    <dbReference type="NCBI Taxonomy" id="123851"/>
    <lineage>
        <taxon>Eukaryota</taxon>
        <taxon>Metazoa</taxon>
        <taxon>Ecdysozoa</taxon>
        <taxon>Arthropoda</taxon>
        <taxon>Hexapoda</taxon>
        <taxon>Insecta</taxon>
        <taxon>Pterygota</taxon>
        <taxon>Palaeoptera</taxon>
        <taxon>Odonata</taxon>
        <taxon>Epiprocta</taxon>
        <taxon>Anisoptera</taxon>
        <taxon>Libelluloidea</taxon>
        <taxon>Libellulidae</taxon>
        <taxon>Ladona</taxon>
    </lineage>
</organism>
<feature type="compositionally biased region" description="Polar residues" evidence="1">
    <location>
        <begin position="49"/>
        <end position="63"/>
    </location>
</feature>
<keyword evidence="3" id="KW-1185">Reference proteome</keyword>
<reference evidence="2" key="2">
    <citation type="submission" date="2017-10" db="EMBL/GenBank/DDBJ databases">
        <title>Ladona fulva Genome sequencing and assembly.</title>
        <authorList>
            <person name="Murali S."/>
            <person name="Richards S."/>
            <person name="Bandaranaike D."/>
            <person name="Bellair M."/>
            <person name="Blankenburg K."/>
            <person name="Chao H."/>
            <person name="Dinh H."/>
            <person name="Doddapaneni H."/>
            <person name="Dugan-Rocha S."/>
            <person name="Elkadiri S."/>
            <person name="Gnanaolivu R."/>
            <person name="Hernandez B."/>
            <person name="Skinner E."/>
            <person name="Javaid M."/>
            <person name="Lee S."/>
            <person name="Li M."/>
            <person name="Ming W."/>
            <person name="Munidasa M."/>
            <person name="Muniz J."/>
            <person name="Nguyen L."/>
            <person name="Hughes D."/>
            <person name="Osuji N."/>
            <person name="Pu L.-L."/>
            <person name="Puazo M."/>
            <person name="Qu C."/>
            <person name="Quiroz J."/>
            <person name="Raj R."/>
            <person name="Weissenberger G."/>
            <person name="Xin Y."/>
            <person name="Zou X."/>
            <person name="Han Y."/>
            <person name="Worley K."/>
            <person name="Muzny D."/>
            <person name="Gibbs R."/>
        </authorList>
    </citation>
    <scope>NUCLEOTIDE SEQUENCE</scope>
    <source>
        <strain evidence="2">Sampled in the wild</strain>
    </source>
</reference>
<evidence type="ECO:0000313" key="2">
    <source>
        <dbReference type="EMBL" id="KAG8227765.1"/>
    </source>
</evidence>
<dbReference type="AlphaFoldDB" id="A0A8K0NX63"/>
<dbReference type="EMBL" id="KZ308339">
    <property type="protein sequence ID" value="KAG8227765.1"/>
    <property type="molecule type" value="Genomic_DNA"/>
</dbReference>
<accession>A0A8K0NX63</accession>
<evidence type="ECO:0000256" key="1">
    <source>
        <dbReference type="SAM" id="MobiDB-lite"/>
    </source>
</evidence>
<reference evidence="2" key="1">
    <citation type="submission" date="2013-04" db="EMBL/GenBank/DDBJ databases">
        <authorList>
            <person name="Qu J."/>
            <person name="Murali S.C."/>
            <person name="Bandaranaike D."/>
            <person name="Bellair M."/>
            <person name="Blankenburg K."/>
            <person name="Chao H."/>
            <person name="Dinh H."/>
            <person name="Doddapaneni H."/>
            <person name="Downs B."/>
            <person name="Dugan-Rocha S."/>
            <person name="Elkadiri S."/>
            <person name="Gnanaolivu R.D."/>
            <person name="Hernandez B."/>
            <person name="Javaid M."/>
            <person name="Jayaseelan J.C."/>
            <person name="Lee S."/>
            <person name="Li M."/>
            <person name="Ming W."/>
            <person name="Munidasa M."/>
            <person name="Muniz J."/>
            <person name="Nguyen L."/>
            <person name="Ongeri F."/>
            <person name="Osuji N."/>
            <person name="Pu L.-L."/>
            <person name="Puazo M."/>
            <person name="Qu C."/>
            <person name="Quiroz J."/>
            <person name="Raj R."/>
            <person name="Weissenberger G."/>
            <person name="Xin Y."/>
            <person name="Zou X."/>
            <person name="Han Y."/>
            <person name="Richards S."/>
            <person name="Worley K."/>
            <person name="Muzny D."/>
            <person name="Gibbs R."/>
        </authorList>
    </citation>
    <scope>NUCLEOTIDE SEQUENCE</scope>
    <source>
        <strain evidence="2">Sampled in the wild</strain>
    </source>
</reference>
<dbReference type="OrthoDB" id="8183344at2759"/>